<evidence type="ECO:0000313" key="3">
    <source>
        <dbReference type="Proteomes" id="UP000626092"/>
    </source>
</evidence>
<feature type="compositionally biased region" description="Basic residues" evidence="1">
    <location>
        <begin position="1"/>
        <end position="10"/>
    </location>
</feature>
<dbReference type="EMBL" id="WJXA01000011">
    <property type="protein sequence ID" value="KAF7128137.1"/>
    <property type="molecule type" value="Genomic_DNA"/>
</dbReference>
<keyword evidence="3" id="KW-1185">Reference proteome</keyword>
<sequence>MSTKSGKRGGRGMTGHGVSPHGVTTRSMLTPTVQFTPNNGVTTRSVITPAMQSLPNNDPEQNSSAALHISESEQPNESLTPGKSWKEVPQDAKEMCIAHIRPIPPKKKFEKGAVDCAAHKEGANWGYLSNLWQDKDFQEKCDKYKDSQSEPRNHHVVGSKAFYKVKNHLDQAMANGSVPLTDKELSCTVFGSKPGYISGLGHGPKPSLTKFGRTSQAQLIRASEEAREETTAMQKKCEEALVEAA</sequence>
<feature type="region of interest" description="Disordered" evidence="1">
    <location>
        <begin position="1"/>
        <end position="41"/>
    </location>
</feature>
<organism evidence="2 3">
    <name type="scientific">Rhododendron simsii</name>
    <name type="common">Sims's rhododendron</name>
    <dbReference type="NCBI Taxonomy" id="118357"/>
    <lineage>
        <taxon>Eukaryota</taxon>
        <taxon>Viridiplantae</taxon>
        <taxon>Streptophyta</taxon>
        <taxon>Embryophyta</taxon>
        <taxon>Tracheophyta</taxon>
        <taxon>Spermatophyta</taxon>
        <taxon>Magnoliopsida</taxon>
        <taxon>eudicotyledons</taxon>
        <taxon>Gunneridae</taxon>
        <taxon>Pentapetalae</taxon>
        <taxon>asterids</taxon>
        <taxon>Ericales</taxon>
        <taxon>Ericaceae</taxon>
        <taxon>Ericoideae</taxon>
        <taxon>Rhodoreae</taxon>
        <taxon>Rhododendron</taxon>
    </lineage>
</organism>
<proteinExistence type="predicted"/>
<dbReference type="OrthoDB" id="1921870at2759"/>
<evidence type="ECO:0000313" key="2">
    <source>
        <dbReference type="EMBL" id="KAF7128137.1"/>
    </source>
</evidence>
<accession>A0A834LBB6</accession>
<name>A0A834LBB6_RHOSS</name>
<dbReference type="AlphaFoldDB" id="A0A834LBB6"/>
<evidence type="ECO:0000256" key="1">
    <source>
        <dbReference type="SAM" id="MobiDB-lite"/>
    </source>
</evidence>
<gene>
    <name evidence="2" type="ORF">RHSIM_Rhsim11G0020900</name>
</gene>
<comment type="caution">
    <text evidence="2">The sequence shown here is derived from an EMBL/GenBank/DDBJ whole genome shotgun (WGS) entry which is preliminary data.</text>
</comment>
<dbReference type="Proteomes" id="UP000626092">
    <property type="component" value="Unassembled WGS sequence"/>
</dbReference>
<reference evidence="2" key="1">
    <citation type="submission" date="2019-11" db="EMBL/GenBank/DDBJ databases">
        <authorList>
            <person name="Liu Y."/>
            <person name="Hou J."/>
            <person name="Li T.-Q."/>
            <person name="Guan C.-H."/>
            <person name="Wu X."/>
            <person name="Wu H.-Z."/>
            <person name="Ling F."/>
            <person name="Zhang R."/>
            <person name="Shi X.-G."/>
            <person name="Ren J.-P."/>
            <person name="Chen E.-F."/>
            <person name="Sun J.-M."/>
        </authorList>
    </citation>
    <scope>NUCLEOTIDE SEQUENCE</scope>
    <source>
        <strain evidence="2">Adult_tree_wgs_1</strain>
        <tissue evidence="2">Leaves</tissue>
    </source>
</reference>
<protein>
    <submittedName>
        <fullName evidence="2">Uncharacterized protein</fullName>
    </submittedName>
</protein>
<feature type="compositionally biased region" description="Polar residues" evidence="1">
    <location>
        <begin position="22"/>
        <end position="41"/>
    </location>
</feature>